<feature type="domain" description="DUF3850" evidence="1">
    <location>
        <begin position="2"/>
        <end position="74"/>
    </location>
</feature>
<dbReference type="SUPFAM" id="SSF88697">
    <property type="entry name" value="PUA domain-like"/>
    <property type="match status" value="1"/>
</dbReference>
<proteinExistence type="predicted"/>
<evidence type="ECO:0000259" key="1">
    <source>
        <dbReference type="Pfam" id="PF12961"/>
    </source>
</evidence>
<dbReference type="AlphaFoldDB" id="A0A267MEX8"/>
<dbReference type="Proteomes" id="UP000216008">
    <property type="component" value="Unassembled WGS sequence"/>
</dbReference>
<dbReference type="RefSeq" id="WP_095182461.1">
    <property type="nucleotide sequence ID" value="NZ_NIBC01000015.1"/>
</dbReference>
<dbReference type="InterPro" id="IPR015947">
    <property type="entry name" value="PUA-like_sf"/>
</dbReference>
<dbReference type="EMBL" id="NIBD01000002">
    <property type="protein sequence ID" value="PAB57360.1"/>
    <property type="molecule type" value="Genomic_DNA"/>
</dbReference>
<dbReference type="InterPro" id="IPR039440">
    <property type="entry name" value="DUF3850"/>
</dbReference>
<evidence type="ECO:0000313" key="3">
    <source>
        <dbReference type="Proteomes" id="UP000216008"/>
    </source>
</evidence>
<gene>
    <name evidence="2" type="ORF">A3Q24_00425</name>
</gene>
<reference evidence="2 3" key="1">
    <citation type="submission" date="2017-05" db="EMBL/GenBank/DDBJ databases">
        <title>Lactobacillus johnsonii from commercial turkeys.</title>
        <authorList>
            <person name="Johnson T.J."/>
            <person name="Youmans B."/>
        </authorList>
    </citation>
    <scope>NUCLEOTIDE SEQUENCE [LARGE SCALE GENOMIC DNA]</scope>
    <source>
        <strain evidence="2 3">UMNLJ114</strain>
    </source>
</reference>
<comment type="caution">
    <text evidence="2">The sequence shown here is derived from an EMBL/GenBank/DDBJ whole genome shotgun (WGS) entry which is preliminary data.</text>
</comment>
<sequence>MMHELKILPEYFQAQAKGVKTFEIRENDRNFKVGDDLWLREYDSKSKKYTGNGLVVNITYLTSYMQKEDYVVLGTKLKAFVCSQCGDECDCKEVFKLANGKYICNFCKYILENE</sequence>
<organism evidence="2 3">
    <name type="scientific">Lactobacillus johnsonii</name>
    <dbReference type="NCBI Taxonomy" id="33959"/>
    <lineage>
        <taxon>Bacteria</taxon>
        <taxon>Bacillati</taxon>
        <taxon>Bacillota</taxon>
        <taxon>Bacilli</taxon>
        <taxon>Lactobacillales</taxon>
        <taxon>Lactobacillaceae</taxon>
        <taxon>Lactobacillus</taxon>
    </lineage>
</organism>
<accession>A0A267MEX8</accession>
<dbReference type="Gene3D" id="2.30.130.30">
    <property type="entry name" value="Hypothetical protein"/>
    <property type="match status" value="1"/>
</dbReference>
<dbReference type="Pfam" id="PF12961">
    <property type="entry name" value="DUF3850"/>
    <property type="match status" value="1"/>
</dbReference>
<evidence type="ECO:0000313" key="2">
    <source>
        <dbReference type="EMBL" id="PAB57360.1"/>
    </source>
</evidence>
<protein>
    <recommendedName>
        <fullName evidence="1">DUF3850 domain-containing protein</fullName>
    </recommendedName>
</protein>
<name>A0A267MEX8_LACJH</name>